<proteinExistence type="predicted"/>
<gene>
    <name evidence="1" type="ORF">ACHAW5_010190</name>
</gene>
<organism evidence="1 2">
    <name type="scientific">Stephanodiscus triporus</name>
    <dbReference type="NCBI Taxonomy" id="2934178"/>
    <lineage>
        <taxon>Eukaryota</taxon>
        <taxon>Sar</taxon>
        <taxon>Stramenopiles</taxon>
        <taxon>Ochrophyta</taxon>
        <taxon>Bacillariophyta</taxon>
        <taxon>Coscinodiscophyceae</taxon>
        <taxon>Thalassiosirophycidae</taxon>
        <taxon>Stephanodiscales</taxon>
        <taxon>Stephanodiscaceae</taxon>
        <taxon>Stephanodiscus</taxon>
    </lineage>
</organism>
<dbReference type="Proteomes" id="UP001530315">
    <property type="component" value="Unassembled WGS sequence"/>
</dbReference>
<name>A0ABD3PN41_9STRA</name>
<evidence type="ECO:0000313" key="2">
    <source>
        <dbReference type="Proteomes" id="UP001530315"/>
    </source>
</evidence>
<dbReference type="EMBL" id="JALLAZ020000682">
    <property type="protein sequence ID" value="KAL3789395.1"/>
    <property type="molecule type" value="Genomic_DNA"/>
</dbReference>
<protein>
    <submittedName>
        <fullName evidence="1">Uncharacterized protein</fullName>
    </submittedName>
</protein>
<sequence length="70" mass="7866">MIGAECGATTSDYDSMDKEELLEVCASRGMTTSFPKMKTIIIEELRYYDANGRQGKRHPVEEYLDLGEGN</sequence>
<reference evidence="1 2" key="1">
    <citation type="submission" date="2024-10" db="EMBL/GenBank/DDBJ databases">
        <title>Updated reference genomes for cyclostephanoid diatoms.</title>
        <authorList>
            <person name="Roberts W.R."/>
            <person name="Alverson A.J."/>
        </authorList>
    </citation>
    <scope>NUCLEOTIDE SEQUENCE [LARGE SCALE GENOMIC DNA]</scope>
    <source>
        <strain evidence="1 2">AJA276-08</strain>
    </source>
</reference>
<comment type="caution">
    <text evidence="1">The sequence shown here is derived from an EMBL/GenBank/DDBJ whole genome shotgun (WGS) entry which is preliminary data.</text>
</comment>
<dbReference type="AlphaFoldDB" id="A0ABD3PN41"/>
<accession>A0ABD3PN41</accession>
<keyword evidence="2" id="KW-1185">Reference proteome</keyword>
<evidence type="ECO:0000313" key="1">
    <source>
        <dbReference type="EMBL" id="KAL3789395.1"/>
    </source>
</evidence>